<feature type="non-terminal residue" evidence="5">
    <location>
        <position position="1"/>
    </location>
</feature>
<dbReference type="OrthoDB" id="1884734at2759"/>
<keyword evidence="6" id="KW-1185">Reference proteome</keyword>
<protein>
    <submittedName>
        <fullName evidence="5">MRO2B protein</fullName>
    </submittedName>
</protein>
<evidence type="ECO:0000259" key="3">
    <source>
        <dbReference type="Pfam" id="PF23210"/>
    </source>
</evidence>
<dbReference type="InterPro" id="IPR055408">
    <property type="entry name" value="HEAT_MROH2B-like"/>
</dbReference>
<reference evidence="5 6" key="1">
    <citation type="submission" date="2019-09" db="EMBL/GenBank/DDBJ databases">
        <title>Bird 10,000 Genomes (B10K) Project - Family phase.</title>
        <authorList>
            <person name="Zhang G."/>
        </authorList>
    </citation>
    <scope>NUCLEOTIDE SEQUENCE [LARGE SCALE GENOMIC DNA]</scope>
    <source>
        <strain evidence="5">B10K-DU-001-55</strain>
        <tissue evidence="5">Muscle</tissue>
    </source>
</reference>
<dbReference type="Proteomes" id="UP000590868">
    <property type="component" value="Unassembled WGS sequence"/>
</dbReference>
<feature type="non-terminal residue" evidence="5">
    <location>
        <position position="472"/>
    </location>
</feature>
<feature type="domain" description="MROH2B-like N-terminal HEAT-repeats" evidence="4">
    <location>
        <begin position="4"/>
        <end position="99"/>
    </location>
</feature>
<dbReference type="InterPro" id="IPR016024">
    <property type="entry name" value="ARM-type_fold"/>
</dbReference>
<dbReference type="GO" id="GO:0005737">
    <property type="term" value="C:cytoplasm"/>
    <property type="evidence" value="ECO:0007669"/>
    <property type="project" value="TreeGrafter"/>
</dbReference>
<comment type="caution">
    <text evidence="5">The sequence shown here is derived from an EMBL/GenBank/DDBJ whole genome shotgun (WGS) entry which is preliminary data.</text>
</comment>
<accession>A0A7L2AM52</accession>
<evidence type="ECO:0000313" key="5">
    <source>
        <dbReference type="EMBL" id="NXP48136.1"/>
    </source>
</evidence>
<name>A0A7L2AM52_9GRUI</name>
<dbReference type="PANTHER" id="PTHR23120:SF44">
    <property type="entry name" value="MAESTRO HEAT-LIKE REPEAT-CONTAINING PROTEIN FAMILY MEMBER 1"/>
    <property type="match status" value="1"/>
</dbReference>
<dbReference type="Pfam" id="PF23210">
    <property type="entry name" value="HEAT_Maestro_2"/>
    <property type="match status" value="1"/>
</dbReference>
<feature type="signal peptide" evidence="2">
    <location>
        <begin position="1"/>
        <end position="26"/>
    </location>
</feature>
<evidence type="ECO:0000256" key="2">
    <source>
        <dbReference type="SAM" id="SignalP"/>
    </source>
</evidence>
<evidence type="ECO:0000256" key="1">
    <source>
        <dbReference type="ARBA" id="ARBA00022737"/>
    </source>
</evidence>
<evidence type="ECO:0000259" key="4">
    <source>
        <dbReference type="Pfam" id="PF23221"/>
    </source>
</evidence>
<dbReference type="PANTHER" id="PTHR23120">
    <property type="entry name" value="MAESTRO-RELATED HEAT DOMAIN-CONTAINING"/>
    <property type="match status" value="1"/>
</dbReference>
<dbReference type="SUPFAM" id="SSF48371">
    <property type="entry name" value="ARM repeat"/>
    <property type="match status" value="1"/>
</dbReference>
<dbReference type="EMBL" id="VXBZ01004887">
    <property type="protein sequence ID" value="NXP48136.1"/>
    <property type="molecule type" value="Genomic_DNA"/>
</dbReference>
<dbReference type="Pfam" id="PF23221">
    <property type="entry name" value="HEAT_MROH2B_1st"/>
    <property type="match status" value="1"/>
</dbReference>
<organism evidence="5 6">
    <name type="scientific">Heliornis fulica</name>
    <name type="common">sungrebe</name>
    <dbReference type="NCBI Taxonomy" id="54369"/>
    <lineage>
        <taxon>Eukaryota</taxon>
        <taxon>Metazoa</taxon>
        <taxon>Chordata</taxon>
        <taxon>Craniata</taxon>
        <taxon>Vertebrata</taxon>
        <taxon>Euteleostomi</taxon>
        <taxon>Archelosauria</taxon>
        <taxon>Archosauria</taxon>
        <taxon>Dinosauria</taxon>
        <taxon>Saurischia</taxon>
        <taxon>Theropoda</taxon>
        <taxon>Coelurosauria</taxon>
        <taxon>Aves</taxon>
        <taxon>Neognathae</taxon>
        <taxon>Neoaves</taxon>
        <taxon>Gruiformes</taxon>
        <taxon>Heliornithidae</taxon>
        <taxon>Heliornis</taxon>
    </lineage>
</organism>
<feature type="domain" description="MROH2B-like HEAT-repeats" evidence="3">
    <location>
        <begin position="186"/>
        <end position="456"/>
    </location>
</feature>
<keyword evidence="2" id="KW-0732">Signal</keyword>
<feature type="chain" id="PRO_5029507057" evidence="2">
    <location>
        <begin position="27"/>
        <end position="472"/>
    </location>
</feature>
<keyword evidence="1" id="KW-0677">Repeat</keyword>
<sequence length="472" mass="52682">SAALRCIPFVLITLPALHAMLSRVWSSRNLRAVCSVLEQWSKAIKTYLCRQKQCPFPHNGEGQLSEAIYPLFSYVVVNWLSCSKEEDKQAVLRAVAAMMDVLQEGQHRDHAWEKVLWHLHQYQHIEDNPQVTQSRSCAGLGLLEGRAEAVPPPSKAMPIFSQRTLFPQLPDVTQVAGPAHKAEPFCCVRWQTTTCTTEPVVSLHTQKRILNELSCVASLRLLTELASSDADAVREKLPQVLEALKLVRNHRSTEMQRAVLEFIRELLSSGNPNCDSWDVVGHIFKEFSRTSNRLVRAQTERIALFQVSGSLLAWESVEEGALRALCMDIVGSLDVSQRGMTKLLWPRLLQCVVPAQYSSMLIPLSKCLRALVERREKAGGEEEEPNAKDSQEQAQLPSSQALLARLLVLAAALHKSRDQAVAALQLLQALHVKIHSALGAVWVIKIPILLQYLEGKVWVRTESGAGREGGRE</sequence>
<proteinExistence type="predicted"/>
<dbReference type="InterPro" id="IPR056282">
    <property type="entry name" value="MROH2B-like_N_HEAT"/>
</dbReference>
<gene>
    <name evidence="5" type="primary">Mroh2b</name>
    <name evidence="5" type="ORF">HELFUL_R08216</name>
</gene>
<dbReference type="InterPro" id="IPR045206">
    <property type="entry name" value="Maestro_heat-like_prot"/>
</dbReference>
<evidence type="ECO:0000313" key="6">
    <source>
        <dbReference type="Proteomes" id="UP000590868"/>
    </source>
</evidence>
<dbReference type="AlphaFoldDB" id="A0A7L2AM52"/>